<accession>A0A9X4B297</accession>
<keyword evidence="3" id="KW-1185">Reference proteome</keyword>
<name>A0A9X4B297_9CLOT</name>
<evidence type="ECO:0000313" key="2">
    <source>
        <dbReference type="EMBL" id="MDC4240396.1"/>
    </source>
</evidence>
<dbReference type="GO" id="GO:0003677">
    <property type="term" value="F:DNA binding"/>
    <property type="evidence" value="ECO:0007669"/>
    <property type="project" value="InterPro"/>
</dbReference>
<dbReference type="EMBL" id="JAMRYU010000009">
    <property type="protein sequence ID" value="MDC4240396.1"/>
    <property type="molecule type" value="Genomic_DNA"/>
</dbReference>
<organism evidence="2 3">
    <name type="scientific">Clostridium tertium</name>
    <dbReference type="NCBI Taxonomy" id="1559"/>
    <lineage>
        <taxon>Bacteria</taxon>
        <taxon>Bacillati</taxon>
        <taxon>Bacillota</taxon>
        <taxon>Clostridia</taxon>
        <taxon>Eubacteriales</taxon>
        <taxon>Clostridiaceae</taxon>
        <taxon>Clostridium</taxon>
    </lineage>
</organism>
<dbReference type="RefSeq" id="WP_235840747.1">
    <property type="nucleotide sequence ID" value="NZ_CABKOG010000003.1"/>
</dbReference>
<reference evidence="2" key="1">
    <citation type="submission" date="2022-05" db="EMBL/GenBank/DDBJ databases">
        <title>Draft genome sequence of Clostridium tertium strain CP3 isolated from Peru.</title>
        <authorList>
            <person name="Hurtado R."/>
            <person name="Lima L."/>
            <person name="Sousa T."/>
            <person name="Jaiswal A.K."/>
            <person name="Tiwari S."/>
            <person name="Maturrano L."/>
            <person name="Brenig B."/>
            <person name="Azevedo V."/>
        </authorList>
    </citation>
    <scope>NUCLEOTIDE SEQUENCE</scope>
    <source>
        <strain evidence="2">CP3</strain>
    </source>
</reference>
<sequence>MWRGIAYIRLSKDDGNDESLSVINRKKIIQEYLEKFFKDEYTIVDVYVDDGISGKTDDSSASFFRMVDDVKL</sequence>
<gene>
    <name evidence="2" type="ORF">NE398_09485</name>
</gene>
<dbReference type="Pfam" id="PF00239">
    <property type="entry name" value="Resolvase"/>
    <property type="match status" value="1"/>
</dbReference>
<proteinExistence type="predicted"/>
<comment type="caution">
    <text evidence="2">The sequence shown here is derived from an EMBL/GenBank/DDBJ whole genome shotgun (WGS) entry which is preliminary data.</text>
</comment>
<evidence type="ECO:0000259" key="1">
    <source>
        <dbReference type="Pfam" id="PF00239"/>
    </source>
</evidence>
<dbReference type="InterPro" id="IPR036162">
    <property type="entry name" value="Resolvase-like_N_sf"/>
</dbReference>
<dbReference type="AlphaFoldDB" id="A0A9X4B297"/>
<dbReference type="Proteomes" id="UP001141183">
    <property type="component" value="Unassembled WGS sequence"/>
</dbReference>
<feature type="domain" description="Resolvase/invertase-type recombinase catalytic" evidence="1">
    <location>
        <begin position="5"/>
        <end position="71"/>
    </location>
</feature>
<protein>
    <submittedName>
        <fullName evidence="2">Recombinase family protein</fullName>
    </submittedName>
</protein>
<dbReference type="GO" id="GO:0000150">
    <property type="term" value="F:DNA strand exchange activity"/>
    <property type="evidence" value="ECO:0007669"/>
    <property type="project" value="InterPro"/>
</dbReference>
<dbReference type="InterPro" id="IPR006119">
    <property type="entry name" value="Resolv_N"/>
</dbReference>
<dbReference type="SUPFAM" id="SSF53041">
    <property type="entry name" value="Resolvase-like"/>
    <property type="match status" value="1"/>
</dbReference>
<dbReference type="Gene3D" id="3.40.50.1390">
    <property type="entry name" value="Resolvase, N-terminal catalytic domain"/>
    <property type="match status" value="1"/>
</dbReference>
<evidence type="ECO:0000313" key="3">
    <source>
        <dbReference type="Proteomes" id="UP001141183"/>
    </source>
</evidence>